<dbReference type="SMART" id="SM00387">
    <property type="entry name" value="HATPase_c"/>
    <property type="match status" value="1"/>
</dbReference>
<feature type="transmembrane region" description="Helical" evidence="9">
    <location>
        <begin position="6"/>
        <end position="29"/>
    </location>
</feature>
<dbReference type="Gene3D" id="1.20.5.1930">
    <property type="match status" value="1"/>
</dbReference>
<evidence type="ECO:0000256" key="1">
    <source>
        <dbReference type="ARBA" id="ARBA00000085"/>
    </source>
</evidence>
<dbReference type="GO" id="GO:0000155">
    <property type="term" value="F:phosphorelay sensor kinase activity"/>
    <property type="evidence" value="ECO:0007669"/>
    <property type="project" value="InterPro"/>
</dbReference>
<keyword evidence="12" id="KW-1185">Reference proteome</keyword>
<keyword evidence="9" id="KW-1133">Transmembrane helix</keyword>
<evidence type="ECO:0000256" key="5">
    <source>
        <dbReference type="ARBA" id="ARBA00022741"/>
    </source>
</evidence>
<dbReference type="GO" id="GO:0046983">
    <property type="term" value="F:protein dimerization activity"/>
    <property type="evidence" value="ECO:0007669"/>
    <property type="project" value="InterPro"/>
</dbReference>
<keyword evidence="8" id="KW-0902">Two-component regulatory system</keyword>
<sequence length="472" mass="53769">MNLYTGNQYILLFFIYGLAFYTMGIASLLQHTHGDSSFPLLKSIKYLGGFGIIHGLVEWLLMIMIADIYPKYDRIIHELAILLNALSFTFLWMFGIKLFEYGEKVKKKLKNFPWIIFFIWLVLHFIIPLVYNGDMLSKRWFQSMTSRYFIGFPGSVITAVALYRNAKTMLSMGFTKVAFKTKGLAMFFATYAILAGLIVRKMDFFPANIMNTEVFRDILGFPVELGRAAIAIGITILFVGIIDVFKWETNKKLAILTEQQAASMERRRLGRELHDVILQDLFVAGLRLENMIEEESSLAQKEGLIGVKESLNNTIGKIRGFLETVSSRKMEIEDLKYKLYELVHNFEKTCHIPIQLNYEVPDITLGHLSSEKLTQIYYVVQEAINNAIKHGNATKLIVTLNTTLKYVVATVYDDGRGFDTDKIDGVSGYGLYAMRERAKSVNGVFEIDSSGKGTVVCVSIPWEEHNHGNEKH</sequence>
<comment type="catalytic activity">
    <reaction evidence="1">
        <text>ATP + protein L-histidine = ADP + protein N-phospho-L-histidine.</text>
        <dbReference type="EC" id="2.7.13.3"/>
    </reaction>
</comment>
<dbReference type="InterPro" id="IPR011712">
    <property type="entry name" value="Sig_transdc_His_kin_sub3_dim/P"/>
</dbReference>
<feature type="transmembrane region" description="Helical" evidence="9">
    <location>
        <begin position="225"/>
        <end position="245"/>
    </location>
</feature>
<evidence type="ECO:0000256" key="9">
    <source>
        <dbReference type="SAM" id="Phobius"/>
    </source>
</evidence>
<dbReference type="EMBL" id="JACHEN010000013">
    <property type="protein sequence ID" value="MBB6216192.1"/>
    <property type="molecule type" value="Genomic_DNA"/>
</dbReference>
<feature type="transmembrane region" description="Helical" evidence="9">
    <location>
        <begin position="111"/>
        <end position="131"/>
    </location>
</feature>
<accession>A0A841KZ56</accession>
<comment type="caution">
    <text evidence="11">The sequence shown here is derived from an EMBL/GenBank/DDBJ whole genome shotgun (WGS) entry which is preliminary data.</text>
</comment>
<feature type="transmembrane region" description="Helical" evidence="9">
    <location>
        <begin position="146"/>
        <end position="163"/>
    </location>
</feature>
<dbReference type="GO" id="GO:0005524">
    <property type="term" value="F:ATP binding"/>
    <property type="evidence" value="ECO:0007669"/>
    <property type="project" value="UniProtKB-KW"/>
</dbReference>
<evidence type="ECO:0000256" key="6">
    <source>
        <dbReference type="ARBA" id="ARBA00022777"/>
    </source>
</evidence>
<feature type="domain" description="Histidine kinase" evidence="10">
    <location>
        <begin position="375"/>
        <end position="464"/>
    </location>
</feature>
<feature type="transmembrane region" description="Helical" evidence="9">
    <location>
        <begin position="184"/>
        <end position="205"/>
    </location>
</feature>
<dbReference type="Pfam" id="PF02518">
    <property type="entry name" value="HATPase_c"/>
    <property type="match status" value="1"/>
</dbReference>
<dbReference type="SUPFAM" id="SSF55874">
    <property type="entry name" value="ATPase domain of HSP90 chaperone/DNA topoisomerase II/histidine kinase"/>
    <property type="match status" value="1"/>
</dbReference>
<dbReference type="GO" id="GO:0016020">
    <property type="term" value="C:membrane"/>
    <property type="evidence" value="ECO:0007669"/>
    <property type="project" value="InterPro"/>
</dbReference>
<dbReference type="PANTHER" id="PTHR24421">
    <property type="entry name" value="NITRATE/NITRITE SENSOR PROTEIN NARX-RELATED"/>
    <property type="match status" value="1"/>
</dbReference>
<evidence type="ECO:0000313" key="11">
    <source>
        <dbReference type="EMBL" id="MBB6216192.1"/>
    </source>
</evidence>
<dbReference type="AlphaFoldDB" id="A0A841KZ56"/>
<evidence type="ECO:0000256" key="2">
    <source>
        <dbReference type="ARBA" id="ARBA00012438"/>
    </source>
</evidence>
<dbReference type="PANTHER" id="PTHR24421:SF10">
    <property type="entry name" value="NITRATE_NITRITE SENSOR PROTEIN NARQ"/>
    <property type="match status" value="1"/>
</dbReference>
<name>A0A841KZ56_9FIRM</name>
<dbReference type="Pfam" id="PF07730">
    <property type="entry name" value="HisKA_3"/>
    <property type="match status" value="1"/>
</dbReference>
<evidence type="ECO:0000313" key="12">
    <source>
        <dbReference type="Proteomes" id="UP000579281"/>
    </source>
</evidence>
<organism evidence="11 12">
    <name type="scientific">Anaerosolibacter carboniphilus</name>
    <dbReference type="NCBI Taxonomy" id="1417629"/>
    <lineage>
        <taxon>Bacteria</taxon>
        <taxon>Bacillati</taxon>
        <taxon>Bacillota</taxon>
        <taxon>Clostridia</taxon>
        <taxon>Peptostreptococcales</taxon>
        <taxon>Thermotaleaceae</taxon>
        <taxon>Anaerosolibacter</taxon>
    </lineage>
</organism>
<evidence type="ECO:0000256" key="8">
    <source>
        <dbReference type="ARBA" id="ARBA00023012"/>
    </source>
</evidence>
<keyword evidence="7" id="KW-0067">ATP-binding</keyword>
<keyword evidence="4" id="KW-0808">Transferase</keyword>
<dbReference type="EC" id="2.7.13.3" evidence="2"/>
<feature type="transmembrane region" description="Helical" evidence="9">
    <location>
        <begin position="75"/>
        <end position="99"/>
    </location>
</feature>
<dbReference type="Gene3D" id="3.30.565.10">
    <property type="entry name" value="Histidine kinase-like ATPase, C-terminal domain"/>
    <property type="match status" value="1"/>
</dbReference>
<dbReference type="Proteomes" id="UP000579281">
    <property type="component" value="Unassembled WGS sequence"/>
</dbReference>
<gene>
    <name evidence="11" type="ORF">HNQ80_002291</name>
</gene>
<dbReference type="InterPro" id="IPR005467">
    <property type="entry name" value="His_kinase_dom"/>
</dbReference>
<evidence type="ECO:0000256" key="4">
    <source>
        <dbReference type="ARBA" id="ARBA00022679"/>
    </source>
</evidence>
<keyword evidence="3" id="KW-0597">Phosphoprotein</keyword>
<keyword evidence="9" id="KW-0472">Membrane</keyword>
<dbReference type="CDD" id="cd16917">
    <property type="entry name" value="HATPase_UhpB-NarQ-NarX-like"/>
    <property type="match status" value="1"/>
</dbReference>
<dbReference type="InterPro" id="IPR036890">
    <property type="entry name" value="HATPase_C_sf"/>
</dbReference>
<evidence type="ECO:0000256" key="3">
    <source>
        <dbReference type="ARBA" id="ARBA00022553"/>
    </source>
</evidence>
<dbReference type="PROSITE" id="PS50109">
    <property type="entry name" value="HIS_KIN"/>
    <property type="match status" value="1"/>
</dbReference>
<dbReference type="InterPro" id="IPR003594">
    <property type="entry name" value="HATPase_dom"/>
</dbReference>
<dbReference type="InterPro" id="IPR050482">
    <property type="entry name" value="Sensor_HK_TwoCompSys"/>
</dbReference>
<dbReference type="RefSeq" id="WP_184310733.1">
    <property type="nucleotide sequence ID" value="NZ_JACHEN010000013.1"/>
</dbReference>
<evidence type="ECO:0000259" key="10">
    <source>
        <dbReference type="PROSITE" id="PS50109"/>
    </source>
</evidence>
<feature type="transmembrane region" description="Helical" evidence="9">
    <location>
        <begin position="50"/>
        <end position="69"/>
    </location>
</feature>
<evidence type="ECO:0000256" key="7">
    <source>
        <dbReference type="ARBA" id="ARBA00022840"/>
    </source>
</evidence>
<protein>
    <recommendedName>
        <fullName evidence="2">histidine kinase</fullName>
        <ecNumber evidence="2">2.7.13.3</ecNumber>
    </recommendedName>
</protein>
<reference evidence="11 12" key="1">
    <citation type="submission" date="2020-08" db="EMBL/GenBank/DDBJ databases">
        <title>Genomic Encyclopedia of Type Strains, Phase IV (KMG-IV): sequencing the most valuable type-strain genomes for metagenomic binning, comparative biology and taxonomic classification.</title>
        <authorList>
            <person name="Goeker M."/>
        </authorList>
    </citation>
    <scope>NUCLEOTIDE SEQUENCE [LARGE SCALE GENOMIC DNA]</scope>
    <source>
        <strain evidence="11 12">DSM 103526</strain>
    </source>
</reference>
<keyword evidence="9" id="KW-0812">Transmembrane</keyword>
<keyword evidence="5" id="KW-0547">Nucleotide-binding</keyword>
<proteinExistence type="predicted"/>
<keyword evidence="6 11" id="KW-0418">Kinase</keyword>